<accession>A0A6G5QP11</accession>
<evidence type="ECO:0000313" key="2">
    <source>
        <dbReference type="EMBL" id="QCD47493.1"/>
    </source>
</evidence>
<evidence type="ECO:0000313" key="3">
    <source>
        <dbReference type="Proteomes" id="UP000502377"/>
    </source>
</evidence>
<dbReference type="RefSeq" id="WP_004318334.1">
    <property type="nucleotide sequence ID" value="NZ_CP012543.1"/>
</dbReference>
<dbReference type="Proteomes" id="UP000502377">
    <property type="component" value="Chromosome"/>
</dbReference>
<feature type="transmembrane region" description="Helical" evidence="1">
    <location>
        <begin position="21"/>
        <end position="41"/>
    </location>
</feature>
<dbReference type="AlphaFoldDB" id="A0A6G5QP11"/>
<dbReference type="PANTHER" id="PTHR43471">
    <property type="entry name" value="ABC TRANSPORTER PERMEASE"/>
    <property type="match status" value="1"/>
</dbReference>
<keyword evidence="1" id="KW-1133">Transmembrane helix</keyword>
<sequence>MNNLLLIAKLDVAESLRSRWFLIYMLVFMGLIVTFIFSGVTDSRVLGFSGLTRLLLLFIQICIIIVPIFILISTVRSISADRDTNLLEYMLSFPVSLGEYYFGKALGRIFVIFVPLLLSFAIAVIAGLVKKIEIPWNILILYTALLFALSFVFLSFGFLISSVIKNQEMGQGVAFLLWLILLAFLDLALIGFLMKTNVREDIIFFIALINPIEVFRIAAISLFDPNLAVIGVASNFVLNNFSAFGFVIYSIFYPLILGAIMLVGGYFIFSSRDLV</sequence>
<feature type="transmembrane region" description="Helical" evidence="1">
    <location>
        <begin position="172"/>
        <end position="193"/>
    </location>
</feature>
<name>A0A6G5QP11_CAMRE</name>
<dbReference type="KEGG" id="crx:CRECT_1873"/>
<gene>
    <name evidence="2" type="primary">nosY</name>
    <name evidence="2" type="ORF">CRECT_1873</name>
</gene>
<reference evidence="2 3" key="1">
    <citation type="submission" date="2016-07" db="EMBL/GenBank/DDBJ databases">
        <title>Comparative genomics of the Campylobacter concisus group.</title>
        <authorList>
            <person name="Miller W.G."/>
            <person name="Yee E."/>
            <person name="Chapman M.H."/>
            <person name="Huynh S."/>
            <person name="Bono J.L."/>
            <person name="On S.L.W."/>
            <person name="StLeger J."/>
            <person name="Foster G."/>
            <person name="Parker C.T."/>
        </authorList>
    </citation>
    <scope>NUCLEOTIDE SEQUENCE [LARGE SCALE GENOMIC DNA]</scope>
    <source>
        <strain evidence="2 3">ATCC 33238</strain>
    </source>
</reference>
<keyword evidence="1" id="KW-0812">Transmembrane</keyword>
<dbReference type="GO" id="GO:0140359">
    <property type="term" value="F:ABC-type transporter activity"/>
    <property type="evidence" value="ECO:0007669"/>
    <property type="project" value="InterPro"/>
</dbReference>
<evidence type="ECO:0000256" key="1">
    <source>
        <dbReference type="SAM" id="Phobius"/>
    </source>
</evidence>
<proteinExistence type="predicted"/>
<dbReference type="Pfam" id="PF12679">
    <property type="entry name" value="ABC2_membrane_2"/>
    <property type="match status" value="1"/>
</dbReference>
<protein>
    <submittedName>
        <fullName evidence="2">Copper ABC transporter NosDFY, putative permease protein NosY</fullName>
    </submittedName>
</protein>
<keyword evidence="1" id="KW-0472">Membrane</keyword>
<feature type="transmembrane region" description="Helical" evidence="1">
    <location>
        <begin position="53"/>
        <end position="74"/>
    </location>
</feature>
<dbReference type="EMBL" id="CP012543">
    <property type="protein sequence ID" value="QCD47493.1"/>
    <property type="molecule type" value="Genomic_DNA"/>
</dbReference>
<feature type="transmembrane region" description="Helical" evidence="1">
    <location>
        <begin position="136"/>
        <end position="160"/>
    </location>
</feature>
<organism evidence="2 3">
    <name type="scientific">Campylobacter rectus</name>
    <name type="common">Wolinella recta</name>
    <dbReference type="NCBI Taxonomy" id="203"/>
    <lineage>
        <taxon>Bacteria</taxon>
        <taxon>Pseudomonadati</taxon>
        <taxon>Campylobacterota</taxon>
        <taxon>Epsilonproteobacteria</taxon>
        <taxon>Campylobacterales</taxon>
        <taxon>Campylobacteraceae</taxon>
        <taxon>Campylobacter</taxon>
    </lineage>
</organism>
<feature type="transmembrane region" description="Helical" evidence="1">
    <location>
        <begin position="243"/>
        <end position="269"/>
    </location>
</feature>
<dbReference type="GO" id="GO:0005886">
    <property type="term" value="C:plasma membrane"/>
    <property type="evidence" value="ECO:0007669"/>
    <property type="project" value="UniProtKB-SubCell"/>
</dbReference>
<feature type="transmembrane region" description="Helical" evidence="1">
    <location>
        <begin position="109"/>
        <end position="129"/>
    </location>
</feature>